<dbReference type="InterPro" id="IPR008253">
    <property type="entry name" value="Marvel"/>
</dbReference>
<keyword evidence="2 5" id="KW-0812">Transmembrane</keyword>
<comment type="subcellular location">
    <subcellularLocation>
        <location evidence="1">Membrane</location>
        <topology evidence="1">Multi-pass membrane protein</topology>
    </subcellularLocation>
</comment>
<dbReference type="PANTHER" id="PTHR37451:SF1">
    <property type="entry name" value="MARVEL DOMAIN-CONTAINING PROTEIN"/>
    <property type="match status" value="1"/>
</dbReference>
<sequence>MPSAFHVTLRLLQLMSSVLVLGLSAYLVHHFTDVQRQNIPTALDMELDLLLAISTFSLLTIYCLEFLPYFGNIVLNPYHEFFAEAAVAGLYFGTFIALAVSVSKLYKCTSPLCAAARADTVFAALSYAAWITSATAKAMRLSHRNKEEHRAGYVREDMEKNKA</sequence>
<protein>
    <recommendedName>
        <fullName evidence="6">MARVEL domain-containing protein</fullName>
    </recommendedName>
</protein>
<feature type="transmembrane region" description="Helical" evidence="5">
    <location>
        <begin position="49"/>
        <end position="69"/>
    </location>
</feature>
<evidence type="ECO:0000313" key="7">
    <source>
        <dbReference type="EMBL" id="RDW56744.1"/>
    </source>
</evidence>
<evidence type="ECO:0000256" key="5">
    <source>
        <dbReference type="SAM" id="Phobius"/>
    </source>
</evidence>
<dbReference type="STRING" id="1849047.A0A3D8Q5Q3"/>
<evidence type="ECO:0000259" key="6">
    <source>
        <dbReference type="Pfam" id="PF01284"/>
    </source>
</evidence>
<reference evidence="7 8" key="1">
    <citation type="journal article" date="2018" name="IMA Fungus">
        <title>IMA Genome-F 9: Draft genome sequence of Annulohypoxylon stygium, Aspergillus mulundensis, Berkeleyomyces basicola (syn. Thielaviopsis basicola), Ceratocystis smalleyi, two Cercospora beticola strains, Coleophoma cylindrospora, Fusarium fracticaudum, Phialophora cf. hyalina, and Morchella septimelata.</title>
        <authorList>
            <person name="Wingfield B.D."/>
            <person name="Bills G.F."/>
            <person name="Dong Y."/>
            <person name="Huang W."/>
            <person name="Nel W.J."/>
            <person name="Swalarsk-Parry B.S."/>
            <person name="Vaghefi N."/>
            <person name="Wilken P.M."/>
            <person name="An Z."/>
            <person name="de Beer Z.W."/>
            <person name="De Vos L."/>
            <person name="Chen L."/>
            <person name="Duong T.A."/>
            <person name="Gao Y."/>
            <person name="Hammerbacher A."/>
            <person name="Kikkert J.R."/>
            <person name="Li Y."/>
            <person name="Li H."/>
            <person name="Li K."/>
            <person name="Li Q."/>
            <person name="Liu X."/>
            <person name="Ma X."/>
            <person name="Naidoo K."/>
            <person name="Pethybridge S.J."/>
            <person name="Sun J."/>
            <person name="Steenkamp E.T."/>
            <person name="van der Nest M.A."/>
            <person name="van Wyk S."/>
            <person name="Wingfield M.J."/>
            <person name="Xiong C."/>
            <person name="Yue Q."/>
            <person name="Zhang X."/>
        </authorList>
    </citation>
    <scope>NUCLEOTIDE SEQUENCE [LARGE SCALE GENOMIC DNA]</scope>
    <source>
        <strain evidence="7 8">BP6252</strain>
    </source>
</reference>
<keyword evidence="8" id="KW-1185">Reference proteome</keyword>
<proteinExistence type="predicted"/>
<dbReference type="Proteomes" id="UP000256645">
    <property type="component" value="Unassembled WGS sequence"/>
</dbReference>
<feature type="transmembrane region" description="Helical" evidence="5">
    <location>
        <begin position="81"/>
        <end position="102"/>
    </location>
</feature>
<evidence type="ECO:0000256" key="1">
    <source>
        <dbReference type="ARBA" id="ARBA00004141"/>
    </source>
</evidence>
<evidence type="ECO:0000256" key="2">
    <source>
        <dbReference type="ARBA" id="ARBA00022692"/>
    </source>
</evidence>
<evidence type="ECO:0000256" key="4">
    <source>
        <dbReference type="ARBA" id="ARBA00023136"/>
    </source>
</evidence>
<comment type="caution">
    <text evidence="7">The sequence shown here is derived from an EMBL/GenBank/DDBJ whole genome shotgun (WGS) entry which is preliminary data.</text>
</comment>
<dbReference type="AlphaFoldDB" id="A0A3D8Q5Q3"/>
<feature type="domain" description="MARVEL" evidence="6">
    <location>
        <begin position="6"/>
        <end position="134"/>
    </location>
</feature>
<keyword evidence="4 5" id="KW-0472">Membrane</keyword>
<dbReference type="PANTHER" id="PTHR37451">
    <property type="entry name" value="MARVEL DOMAIN"/>
    <property type="match status" value="1"/>
</dbReference>
<dbReference type="GO" id="GO:0016020">
    <property type="term" value="C:membrane"/>
    <property type="evidence" value="ECO:0007669"/>
    <property type="project" value="UniProtKB-SubCell"/>
</dbReference>
<accession>A0A3D8Q5Q3</accession>
<dbReference type="Pfam" id="PF01284">
    <property type="entry name" value="MARVEL"/>
    <property type="match status" value="1"/>
</dbReference>
<keyword evidence="3 5" id="KW-1133">Transmembrane helix</keyword>
<name>A0A3D8Q5Q3_9HELO</name>
<evidence type="ECO:0000313" key="8">
    <source>
        <dbReference type="Proteomes" id="UP000256645"/>
    </source>
</evidence>
<dbReference type="EMBL" id="PDLM01000030">
    <property type="protein sequence ID" value="RDW56744.1"/>
    <property type="molecule type" value="Genomic_DNA"/>
</dbReference>
<organism evidence="7 8">
    <name type="scientific">Coleophoma cylindrospora</name>
    <dbReference type="NCBI Taxonomy" id="1849047"/>
    <lineage>
        <taxon>Eukaryota</taxon>
        <taxon>Fungi</taxon>
        <taxon>Dikarya</taxon>
        <taxon>Ascomycota</taxon>
        <taxon>Pezizomycotina</taxon>
        <taxon>Leotiomycetes</taxon>
        <taxon>Helotiales</taxon>
        <taxon>Dermateaceae</taxon>
        <taxon>Coleophoma</taxon>
    </lineage>
</organism>
<gene>
    <name evidence="7" type="ORF">BP6252_13999</name>
</gene>
<dbReference type="OrthoDB" id="2117453at2759"/>
<feature type="transmembrane region" description="Helical" evidence="5">
    <location>
        <begin position="7"/>
        <end position="29"/>
    </location>
</feature>
<evidence type="ECO:0000256" key="3">
    <source>
        <dbReference type="ARBA" id="ARBA00022989"/>
    </source>
</evidence>